<sequence length="288" mass="32511">MKMAFRYSGIFLSLGYLLVISLWKTMPVQVEWGFCLLLLATLGIPHGAADHLLAQKLASQANKTFGIFSFLGKYLLVMLLYGSLWYVSPLLSFLIFIAISVFHFGDLETSGKQNLHLSRIQYYLSLVRSMILGTGILGFILSQHAQEVSRILQNFDLGVVISFDALPVSFYILCILVGYQKDHKTYFIHTAITLLIGTYLPILPAFICYFAGCHAVYSLKVLSTSLEINLTTLYKRLIPFTCLALVMGTIYVGFVSEEKWLAHAFIFLSILTMPHFILMHQITIKKPE</sequence>
<accession>A0ABU3TQ22</accession>
<protein>
    <submittedName>
        <fullName evidence="2">Brp/Blh family beta-carotene 15,15'-dioxygenase</fullName>
    </submittedName>
</protein>
<evidence type="ECO:0000313" key="3">
    <source>
        <dbReference type="Proteomes" id="UP001249959"/>
    </source>
</evidence>
<dbReference type="InterPro" id="IPR022270">
    <property type="entry name" value="Blh_diox"/>
</dbReference>
<proteinExistence type="predicted"/>
<dbReference type="NCBIfam" id="TIGR03753">
    <property type="entry name" value="blh_monoox"/>
    <property type="match status" value="1"/>
</dbReference>
<feature type="transmembrane region" description="Helical" evidence="1">
    <location>
        <begin position="233"/>
        <end position="254"/>
    </location>
</feature>
<feature type="transmembrane region" description="Helical" evidence="1">
    <location>
        <begin position="154"/>
        <end position="180"/>
    </location>
</feature>
<dbReference type="EMBL" id="JAVNWW010000001">
    <property type="protein sequence ID" value="MDU0807964.1"/>
    <property type="molecule type" value="Genomic_DNA"/>
</dbReference>
<dbReference type="Proteomes" id="UP001249959">
    <property type="component" value="Unassembled WGS sequence"/>
</dbReference>
<evidence type="ECO:0000256" key="1">
    <source>
        <dbReference type="SAM" id="Phobius"/>
    </source>
</evidence>
<keyword evidence="1" id="KW-1133">Transmembrane helix</keyword>
<reference evidence="2 3" key="1">
    <citation type="submission" date="2023-09" db="EMBL/GenBank/DDBJ databases">
        <title>Aquirufa genomes.</title>
        <authorList>
            <person name="Pitt A."/>
        </authorList>
    </citation>
    <scope>NUCLEOTIDE SEQUENCE [LARGE SCALE GENOMIC DNA]</scope>
    <source>
        <strain evidence="2 3">LEOWEIH-7C</strain>
    </source>
</reference>
<comment type="caution">
    <text evidence="2">The sequence shown here is derived from an EMBL/GenBank/DDBJ whole genome shotgun (WGS) entry which is preliminary data.</text>
</comment>
<organism evidence="2 3">
    <name type="scientific">Aquirufa regiilacus</name>
    <dbReference type="NCBI Taxonomy" id="3024868"/>
    <lineage>
        <taxon>Bacteria</taxon>
        <taxon>Pseudomonadati</taxon>
        <taxon>Bacteroidota</taxon>
        <taxon>Cytophagia</taxon>
        <taxon>Cytophagales</taxon>
        <taxon>Flectobacillaceae</taxon>
        <taxon>Aquirufa</taxon>
    </lineage>
</organism>
<feature type="transmembrane region" description="Helical" evidence="1">
    <location>
        <begin position="122"/>
        <end position="142"/>
    </location>
</feature>
<feature type="transmembrane region" description="Helical" evidence="1">
    <location>
        <begin position="260"/>
        <end position="278"/>
    </location>
</feature>
<keyword evidence="3" id="KW-1185">Reference proteome</keyword>
<evidence type="ECO:0000313" key="2">
    <source>
        <dbReference type="EMBL" id="MDU0807964.1"/>
    </source>
</evidence>
<feature type="transmembrane region" description="Helical" evidence="1">
    <location>
        <begin position="32"/>
        <end position="53"/>
    </location>
</feature>
<keyword evidence="1" id="KW-0812">Transmembrane</keyword>
<keyword evidence="1" id="KW-0472">Membrane</keyword>
<dbReference type="Pfam" id="PF15461">
    <property type="entry name" value="BCD"/>
    <property type="match status" value="1"/>
</dbReference>
<name>A0ABU3TQ22_9BACT</name>
<feature type="transmembrane region" description="Helical" evidence="1">
    <location>
        <begin position="186"/>
        <end position="212"/>
    </location>
</feature>
<gene>
    <name evidence="2" type="ORF">PQG45_02815</name>
</gene>
<feature type="transmembrane region" description="Helical" evidence="1">
    <location>
        <begin position="7"/>
        <end position="26"/>
    </location>
</feature>
<feature type="transmembrane region" description="Helical" evidence="1">
    <location>
        <begin position="74"/>
        <end position="102"/>
    </location>
</feature>
<dbReference type="RefSeq" id="WP_316070256.1">
    <property type="nucleotide sequence ID" value="NZ_JAVNWW010000001.1"/>
</dbReference>